<dbReference type="Proteomes" id="UP000198951">
    <property type="component" value="Unassembled WGS sequence"/>
</dbReference>
<evidence type="ECO:0000313" key="2">
    <source>
        <dbReference type="EMBL" id="SEA43903.1"/>
    </source>
</evidence>
<protein>
    <submittedName>
        <fullName evidence="2">Zinc carboxypeptidase</fullName>
    </submittedName>
</protein>
<dbReference type="InterPro" id="IPR000834">
    <property type="entry name" value="Peptidase_M14"/>
</dbReference>
<evidence type="ECO:0000313" key="3">
    <source>
        <dbReference type="Proteomes" id="UP000198951"/>
    </source>
</evidence>
<dbReference type="EMBL" id="FNRD01000004">
    <property type="protein sequence ID" value="SEA43903.1"/>
    <property type="molecule type" value="Genomic_DNA"/>
</dbReference>
<accession>A0A1H4B6S5</accession>
<dbReference type="SUPFAM" id="SSF53187">
    <property type="entry name" value="Zn-dependent exopeptidases"/>
    <property type="match status" value="1"/>
</dbReference>
<keyword evidence="2" id="KW-0378">Hydrolase</keyword>
<dbReference type="GO" id="GO:0006508">
    <property type="term" value="P:proteolysis"/>
    <property type="evidence" value="ECO:0007669"/>
    <property type="project" value="InterPro"/>
</dbReference>
<proteinExistence type="predicted"/>
<feature type="domain" description="Peptidase M14" evidence="1">
    <location>
        <begin position="115"/>
        <end position="247"/>
    </location>
</feature>
<dbReference type="AlphaFoldDB" id="A0A1H4B6S5"/>
<dbReference type="Pfam" id="PF00246">
    <property type="entry name" value="Peptidase_M14"/>
    <property type="match status" value="1"/>
</dbReference>
<dbReference type="GO" id="GO:0004181">
    <property type="term" value="F:metallocarboxypeptidase activity"/>
    <property type="evidence" value="ECO:0007669"/>
    <property type="project" value="InterPro"/>
</dbReference>
<organism evidence="2 3">
    <name type="scientific">Flavobacterium gillisiae</name>
    <dbReference type="NCBI Taxonomy" id="150146"/>
    <lineage>
        <taxon>Bacteria</taxon>
        <taxon>Pseudomonadati</taxon>
        <taxon>Bacteroidota</taxon>
        <taxon>Flavobacteriia</taxon>
        <taxon>Flavobacteriales</taxon>
        <taxon>Flavobacteriaceae</taxon>
        <taxon>Flavobacterium</taxon>
    </lineage>
</organism>
<sequence length="647" mass="74630">MSFITIAIYITIIIDIFINIPIDITIPIDIDIYIAIDIDIDIDVDIDVDIFITIDITLKKILHLTYTIKKLDMRFYAVAILLFSLASYAQKDSKYSTFFEKGNGNQSATYQETIRYYTQLATDFPTIKMIEMGATDSGEPLHLIIFNPEKSFNLDEIQKNKAVLLINNGIHAGEPDGIDATMQLFRDLALGKIKIPKNTIVSTIPVYNIGGALNRNSTSRANQDGPEIYGFRGNGRNYDLNRDFIKTDTRNTKSFAELFHKLNPDVFIDNHVSNGADYQYKLTYIVTQQNQLGTVLGNYLDKEMMPSIVLDLQKKNVPTTPYVNAFSETPDNGFMQFFDSPRYSTGYTSLFNTIGFVVETHMLKKYTDRVKATYDYMRSTIDFMDTNNQKIKQMRLKNEEQYTPKNSYAIKWEIDTTKVSKFSFLGFEAGHKKSEVTNGNRLFYDRSKPFKKDIPYLKEYKSIKEITIPTAYIIPKAFWNVIDLLKSNNITFTQLKKDTLIEIESYKIADYKTSGAAYEGHYIHRDTKIVAKKETKAFAKGDYVVATQQKGVKYLLETLEPEGIDSFFNWNFFDTMLQQKEGYSDYVFEDTAAQILKDNPKLKAELEQKKNDDLLFAKSPEAQLDWVYKHSAYYEKAHLQYPIYRIL</sequence>
<gene>
    <name evidence="2" type="ORF">SAMN05443667_104217</name>
</gene>
<dbReference type="CDD" id="cd06241">
    <property type="entry name" value="M14-like"/>
    <property type="match status" value="1"/>
</dbReference>
<dbReference type="Gene3D" id="3.40.630.10">
    <property type="entry name" value="Zn peptidases"/>
    <property type="match status" value="1"/>
</dbReference>
<keyword evidence="2" id="KW-0121">Carboxypeptidase</keyword>
<dbReference type="STRING" id="150146.SAMN05443667_104217"/>
<name>A0A1H4B6S5_9FLAO</name>
<dbReference type="GO" id="GO:0008270">
    <property type="term" value="F:zinc ion binding"/>
    <property type="evidence" value="ECO:0007669"/>
    <property type="project" value="InterPro"/>
</dbReference>
<keyword evidence="3" id="KW-1185">Reference proteome</keyword>
<reference evidence="3" key="1">
    <citation type="submission" date="2016-10" db="EMBL/GenBank/DDBJ databases">
        <authorList>
            <person name="Varghese N."/>
            <person name="Submissions S."/>
        </authorList>
    </citation>
    <scope>NUCLEOTIDE SEQUENCE [LARGE SCALE GENOMIC DNA]</scope>
    <source>
        <strain evidence="3">DSM 22376</strain>
    </source>
</reference>
<evidence type="ECO:0000259" key="1">
    <source>
        <dbReference type="Pfam" id="PF00246"/>
    </source>
</evidence>
<keyword evidence="2" id="KW-0645">Protease</keyword>